<evidence type="ECO:0000313" key="3">
    <source>
        <dbReference type="Proteomes" id="UP001064489"/>
    </source>
</evidence>
<name>A0AAD5JTE1_ACENE</name>
<keyword evidence="3" id="KW-1185">Reference proteome</keyword>
<reference evidence="2" key="2">
    <citation type="submission" date="2023-02" db="EMBL/GenBank/DDBJ databases">
        <authorList>
            <person name="Swenson N.G."/>
            <person name="Wegrzyn J.L."/>
            <person name="Mcevoy S.L."/>
        </authorList>
    </citation>
    <scope>NUCLEOTIDE SEQUENCE</scope>
    <source>
        <strain evidence="2">91603</strain>
        <tissue evidence="2">Leaf</tissue>
    </source>
</reference>
<gene>
    <name evidence="2" type="ORF">LWI28_018212</name>
</gene>
<protein>
    <recommendedName>
        <fullName evidence="1">Reverse transcriptase zinc-binding domain-containing protein</fullName>
    </recommendedName>
</protein>
<dbReference type="Pfam" id="PF13966">
    <property type="entry name" value="zf-RVT"/>
    <property type="match status" value="1"/>
</dbReference>
<sequence>MLKPDGIFSTKSAWEIIRRRGSICPWNKWLWHKHVPKKMSFVCWRARKEALPVDELIQKLGVSIASKCNCCSCPQAENIDHVLCDGEVARRVWEYFAAIFGYRLPQQRSWQGVVNNWWLRATQSHQAVLCRGIHLGSLEVDVCSTYGGCGFKLGNCSSDGKIFPIEYHRAG</sequence>
<dbReference type="EMBL" id="JAJSOW010000001">
    <property type="protein sequence ID" value="KAI9201112.1"/>
    <property type="molecule type" value="Genomic_DNA"/>
</dbReference>
<dbReference type="InterPro" id="IPR026960">
    <property type="entry name" value="RVT-Znf"/>
</dbReference>
<reference evidence="2" key="1">
    <citation type="journal article" date="2022" name="Plant J.">
        <title>Strategies of tolerance reflected in two North American maple genomes.</title>
        <authorList>
            <person name="McEvoy S.L."/>
            <person name="Sezen U.U."/>
            <person name="Trouern-Trend A."/>
            <person name="McMahon S.M."/>
            <person name="Schaberg P.G."/>
            <person name="Yang J."/>
            <person name="Wegrzyn J.L."/>
            <person name="Swenson N.G."/>
        </authorList>
    </citation>
    <scope>NUCLEOTIDE SEQUENCE</scope>
    <source>
        <strain evidence="2">91603</strain>
    </source>
</reference>
<evidence type="ECO:0000259" key="1">
    <source>
        <dbReference type="Pfam" id="PF13966"/>
    </source>
</evidence>
<feature type="domain" description="Reverse transcriptase zinc-binding" evidence="1">
    <location>
        <begin position="8"/>
        <end position="93"/>
    </location>
</feature>
<organism evidence="2 3">
    <name type="scientific">Acer negundo</name>
    <name type="common">Box elder</name>
    <dbReference type="NCBI Taxonomy" id="4023"/>
    <lineage>
        <taxon>Eukaryota</taxon>
        <taxon>Viridiplantae</taxon>
        <taxon>Streptophyta</taxon>
        <taxon>Embryophyta</taxon>
        <taxon>Tracheophyta</taxon>
        <taxon>Spermatophyta</taxon>
        <taxon>Magnoliopsida</taxon>
        <taxon>eudicotyledons</taxon>
        <taxon>Gunneridae</taxon>
        <taxon>Pentapetalae</taxon>
        <taxon>rosids</taxon>
        <taxon>malvids</taxon>
        <taxon>Sapindales</taxon>
        <taxon>Sapindaceae</taxon>
        <taxon>Hippocastanoideae</taxon>
        <taxon>Acereae</taxon>
        <taxon>Acer</taxon>
    </lineage>
</organism>
<proteinExistence type="predicted"/>
<dbReference type="AlphaFoldDB" id="A0AAD5JTE1"/>
<accession>A0AAD5JTE1</accession>
<dbReference type="Proteomes" id="UP001064489">
    <property type="component" value="Chromosome 9"/>
</dbReference>
<comment type="caution">
    <text evidence="2">The sequence shown here is derived from an EMBL/GenBank/DDBJ whole genome shotgun (WGS) entry which is preliminary data.</text>
</comment>
<evidence type="ECO:0000313" key="2">
    <source>
        <dbReference type="EMBL" id="KAI9201112.1"/>
    </source>
</evidence>